<name>A0A2W1BCD8_HELAM</name>
<proteinExistence type="predicted"/>
<dbReference type="EMBL" id="KZ150307">
    <property type="protein sequence ID" value="PZC71494.1"/>
    <property type="molecule type" value="Genomic_DNA"/>
</dbReference>
<sequence>MCPQRCISSSNLRAHRRRHLGVKKYEAKNKNVEQNLLVQVTETDGAILKEVAYELKDGENVLLLKHQDGDVYMV</sequence>
<dbReference type="Proteomes" id="UP000249218">
    <property type="component" value="Unassembled WGS sequence"/>
</dbReference>
<dbReference type="OrthoDB" id="3437960at2759"/>
<organism evidence="1 2">
    <name type="scientific">Helicoverpa armigera</name>
    <name type="common">Cotton bollworm</name>
    <name type="synonym">Heliothis armigera</name>
    <dbReference type="NCBI Taxonomy" id="29058"/>
    <lineage>
        <taxon>Eukaryota</taxon>
        <taxon>Metazoa</taxon>
        <taxon>Ecdysozoa</taxon>
        <taxon>Arthropoda</taxon>
        <taxon>Hexapoda</taxon>
        <taxon>Insecta</taxon>
        <taxon>Pterygota</taxon>
        <taxon>Neoptera</taxon>
        <taxon>Endopterygota</taxon>
        <taxon>Lepidoptera</taxon>
        <taxon>Glossata</taxon>
        <taxon>Ditrysia</taxon>
        <taxon>Noctuoidea</taxon>
        <taxon>Noctuidae</taxon>
        <taxon>Heliothinae</taxon>
        <taxon>Helicoverpa</taxon>
    </lineage>
</organism>
<evidence type="ECO:0008006" key="3">
    <source>
        <dbReference type="Google" id="ProtNLM"/>
    </source>
</evidence>
<protein>
    <recommendedName>
        <fullName evidence="3">C2H2-type domain-containing protein</fullName>
    </recommendedName>
</protein>
<dbReference type="AlphaFoldDB" id="A0A2W1BCD8"/>
<reference evidence="1 2" key="1">
    <citation type="journal article" date="2017" name="BMC Biol.">
        <title>Genomic innovations, transcriptional plasticity and gene loss underlying the evolution and divergence of two highly polyphagous and invasive Helicoverpa pest species.</title>
        <authorList>
            <person name="Pearce S.L."/>
            <person name="Clarke D.F."/>
            <person name="East P.D."/>
            <person name="Elfekih S."/>
            <person name="Gordon K.H."/>
            <person name="Jermiin L.S."/>
            <person name="McGaughran A."/>
            <person name="Oakeshott J.G."/>
            <person name="Papanikolaou A."/>
            <person name="Perera O.P."/>
            <person name="Rane R.V."/>
            <person name="Richards S."/>
            <person name="Tay W.T."/>
            <person name="Walsh T.K."/>
            <person name="Anderson A."/>
            <person name="Anderson C.J."/>
            <person name="Asgari S."/>
            <person name="Board P.G."/>
            <person name="Bretschneider A."/>
            <person name="Campbell P.M."/>
            <person name="Chertemps T."/>
            <person name="Christeller J.T."/>
            <person name="Coppin C.W."/>
            <person name="Downes S.J."/>
            <person name="Duan G."/>
            <person name="Farnsworth C.A."/>
            <person name="Good R.T."/>
            <person name="Han L.B."/>
            <person name="Han Y.C."/>
            <person name="Hatje K."/>
            <person name="Horne I."/>
            <person name="Huang Y.P."/>
            <person name="Hughes D.S."/>
            <person name="Jacquin-Joly E."/>
            <person name="James W."/>
            <person name="Jhangiani S."/>
            <person name="Kollmar M."/>
            <person name="Kuwar S.S."/>
            <person name="Li S."/>
            <person name="Liu N.Y."/>
            <person name="Maibeche M.T."/>
            <person name="Miller J.R."/>
            <person name="Montagne N."/>
            <person name="Perry T."/>
            <person name="Qu J."/>
            <person name="Song S.V."/>
            <person name="Sutton G.G."/>
            <person name="Vogel H."/>
            <person name="Walenz B.P."/>
            <person name="Xu W."/>
            <person name="Zhang H.J."/>
            <person name="Zou Z."/>
            <person name="Batterham P."/>
            <person name="Edwards O.R."/>
            <person name="Feyereisen R."/>
            <person name="Gibbs R.A."/>
            <person name="Heckel D.G."/>
            <person name="McGrath A."/>
            <person name="Robin C."/>
            <person name="Scherer S.E."/>
            <person name="Worley K.C."/>
            <person name="Wu Y.D."/>
        </authorList>
    </citation>
    <scope>NUCLEOTIDE SEQUENCE [LARGE SCALE GENOMIC DNA]</scope>
    <source>
        <strain evidence="1">Harm_GR_Male_#8</strain>
        <tissue evidence="1">Whole organism</tissue>
    </source>
</reference>
<keyword evidence="2" id="KW-1185">Reference proteome</keyword>
<evidence type="ECO:0000313" key="1">
    <source>
        <dbReference type="EMBL" id="PZC71494.1"/>
    </source>
</evidence>
<gene>
    <name evidence="1" type="primary">HaOG213223</name>
    <name evidence="1" type="ORF">B5X24_HaOG213223</name>
</gene>
<accession>A0A2W1BCD8</accession>
<evidence type="ECO:0000313" key="2">
    <source>
        <dbReference type="Proteomes" id="UP000249218"/>
    </source>
</evidence>